<dbReference type="AlphaFoldDB" id="A0A540M4R6"/>
<name>A0A540M4R6_MALBA</name>
<dbReference type="GO" id="GO:0003723">
    <property type="term" value="F:RNA binding"/>
    <property type="evidence" value="ECO:0007669"/>
    <property type="project" value="InterPro"/>
</dbReference>
<organism evidence="1 2">
    <name type="scientific">Malus baccata</name>
    <name type="common">Siberian crab apple</name>
    <name type="synonym">Pyrus baccata</name>
    <dbReference type="NCBI Taxonomy" id="106549"/>
    <lineage>
        <taxon>Eukaryota</taxon>
        <taxon>Viridiplantae</taxon>
        <taxon>Streptophyta</taxon>
        <taxon>Embryophyta</taxon>
        <taxon>Tracheophyta</taxon>
        <taxon>Spermatophyta</taxon>
        <taxon>Magnoliopsida</taxon>
        <taxon>eudicotyledons</taxon>
        <taxon>Gunneridae</taxon>
        <taxon>Pentapetalae</taxon>
        <taxon>rosids</taxon>
        <taxon>fabids</taxon>
        <taxon>Rosales</taxon>
        <taxon>Rosaceae</taxon>
        <taxon>Amygdaloideae</taxon>
        <taxon>Maleae</taxon>
        <taxon>Malus</taxon>
    </lineage>
</organism>
<evidence type="ECO:0000313" key="1">
    <source>
        <dbReference type="EMBL" id="TQD93676.1"/>
    </source>
</evidence>
<dbReference type="EMBL" id="VIEB01000360">
    <property type="protein sequence ID" value="TQD93676.1"/>
    <property type="molecule type" value="Genomic_DNA"/>
</dbReference>
<dbReference type="InterPro" id="IPR036612">
    <property type="entry name" value="KH_dom_type_1_sf"/>
</dbReference>
<reference evidence="1 2" key="1">
    <citation type="journal article" date="2019" name="G3 (Bethesda)">
        <title>Sequencing of a Wild Apple (Malus baccata) Genome Unravels the Differences Between Cultivated and Wild Apple Species Regarding Disease Resistance and Cold Tolerance.</title>
        <authorList>
            <person name="Chen X."/>
        </authorList>
    </citation>
    <scope>NUCLEOTIDE SEQUENCE [LARGE SCALE GENOMIC DNA]</scope>
    <source>
        <strain evidence="2">cv. Shandingzi</strain>
        <tissue evidence="1">Leaves</tissue>
    </source>
</reference>
<sequence length="98" mass="10997">MAFSFTELVEDETNMEWLVESWPRVKVLLSDVGFSSTLDVARRSITMTPTTATTTADHTASIANTRFFCSTFGKNAMPKRRRLPSSRDFGICSRQGQV</sequence>
<dbReference type="Gene3D" id="3.30.1370.10">
    <property type="entry name" value="K Homology domain, type 1"/>
    <property type="match status" value="1"/>
</dbReference>
<protein>
    <submittedName>
        <fullName evidence="1">Uncharacterized protein</fullName>
    </submittedName>
</protein>
<keyword evidence="2" id="KW-1185">Reference proteome</keyword>
<evidence type="ECO:0000313" key="2">
    <source>
        <dbReference type="Proteomes" id="UP000315295"/>
    </source>
</evidence>
<proteinExistence type="predicted"/>
<gene>
    <name evidence="1" type="ORF">C1H46_020680</name>
</gene>
<comment type="caution">
    <text evidence="1">The sequence shown here is derived from an EMBL/GenBank/DDBJ whole genome shotgun (WGS) entry which is preliminary data.</text>
</comment>
<accession>A0A540M4R6</accession>
<dbReference type="Proteomes" id="UP000315295">
    <property type="component" value="Unassembled WGS sequence"/>
</dbReference>